<dbReference type="AlphaFoldDB" id="A0A8H3WEZ7"/>
<keyword evidence="6 13" id="KW-0732">Signal</keyword>
<evidence type="ECO:0000256" key="8">
    <source>
        <dbReference type="ARBA" id="ARBA00022833"/>
    </source>
</evidence>
<comment type="similarity">
    <text evidence="2 13">Belongs to the peptidase M35 family.</text>
</comment>
<name>A0A8H3WEZ7_9PEZI</name>
<evidence type="ECO:0000256" key="3">
    <source>
        <dbReference type="ARBA" id="ARBA00022670"/>
    </source>
</evidence>
<dbReference type="CDD" id="cd11008">
    <property type="entry name" value="M35_deuterolysin_like"/>
    <property type="match status" value="1"/>
</dbReference>
<evidence type="ECO:0000256" key="4">
    <source>
        <dbReference type="ARBA" id="ARBA00022685"/>
    </source>
</evidence>
<protein>
    <recommendedName>
        <fullName evidence="13">Neutral protease 2</fullName>
        <ecNumber evidence="13">3.4.24.39</ecNumber>
    </recommendedName>
    <alternativeName>
        <fullName evidence="13">Deuterolysin</fullName>
    </alternativeName>
</protein>
<evidence type="ECO:0000256" key="9">
    <source>
        <dbReference type="ARBA" id="ARBA00023049"/>
    </source>
</evidence>
<dbReference type="InterPro" id="IPR001384">
    <property type="entry name" value="Peptidase_M35"/>
</dbReference>
<dbReference type="GO" id="GO:0006508">
    <property type="term" value="P:proteolysis"/>
    <property type="evidence" value="ECO:0007669"/>
    <property type="project" value="UniProtKB-KW"/>
</dbReference>
<comment type="function">
    <text evidence="13">Secreted metalloproteinase that allows assimilation of proteinaceous substrates. Shows high activities on basic nuclear substrates such as histone and protamine.</text>
</comment>
<evidence type="ECO:0000256" key="2">
    <source>
        <dbReference type="ARBA" id="ARBA00010279"/>
    </source>
</evidence>
<dbReference type="PRINTS" id="PR00768">
    <property type="entry name" value="DEUTEROLYSIN"/>
</dbReference>
<keyword evidence="5 12" id="KW-0479">Metal-binding</keyword>
<reference evidence="14 15" key="1">
    <citation type="submission" date="2019-12" db="EMBL/GenBank/DDBJ databases">
        <title>A genome sequence resource for the geographically widespread anthracnose pathogen Colletotrichum asianum.</title>
        <authorList>
            <person name="Meng Y."/>
        </authorList>
    </citation>
    <scope>NUCLEOTIDE SEQUENCE [LARGE SCALE GENOMIC DNA]</scope>
    <source>
        <strain evidence="14 15">ICMP 18580</strain>
    </source>
</reference>
<proteinExistence type="inferred from homology"/>
<keyword evidence="3 13" id="KW-0645">Protease</keyword>
<dbReference type="PANTHER" id="PTHR37016">
    <property type="match status" value="1"/>
</dbReference>
<dbReference type="InterPro" id="IPR050414">
    <property type="entry name" value="Fungal_M35_metalloproteases"/>
</dbReference>
<feature type="chain" id="PRO_5034824400" description="Neutral protease 2" evidence="13">
    <location>
        <begin position="17"/>
        <end position="369"/>
    </location>
</feature>
<accession>A0A8H3WEZ7</accession>
<sequence length="369" mass="39729">MKSFAALALFGALVAAGPINNQNNTPSSTITTNLTHEPDTTTAQLSITNTGNETLRCFVPGSILDDAPVEKVVVSANGERVPFEGVRLRIAPPSMITNESYMVIEPQQTVERTIDIAELHDLSSGGDFNVTAKGGMRCTTGDSTNLTNWVPFKSNTLHIKDINGTQAAITRRDFHAEAKRVAVQAGCTSAQSTAVNNALTHCTNLAKDAARAVMLDDKKTMEFFKTTDQATRRNISIAFSKVSNECGTRLAANKGTALAVANPVSKLYCTDVYSSCRPGVLAYTLPSQNYMVNCPLYFSALPSLTSTCHAQDQSTTTLHEMTHLTFIKGTLDWGVYGYTGIKALTAAQNYNHADTYCLFANSVNIGKTC</sequence>
<dbReference type="EMBL" id="WOWK01000028">
    <property type="protein sequence ID" value="KAF0326758.1"/>
    <property type="molecule type" value="Genomic_DNA"/>
</dbReference>
<evidence type="ECO:0000256" key="1">
    <source>
        <dbReference type="ARBA" id="ARBA00001187"/>
    </source>
</evidence>
<keyword evidence="15" id="KW-1185">Reference proteome</keyword>
<comment type="caution">
    <text evidence="14">The sequence shown here is derived from an EMBL/GenBank/DDBJ whole genome shotgun (WGS) entry which is preliminary data.</text>
</comment>
<dbReference type="GO" id="GO:0004222">
    <property type="term" value="F:metalloendopeptidase activity"/>
    <property type="evidence" value="ECO:0007669"/>
    <property type="project" value="InterPro"/>
</dbReference>
<evidence type="ECO:0000256" key="7">
    <source>
        <dbReference type="ARBA" id="ARBA00022801"/>
    </source>
</evidence>
<dbReference type="Gene3D" id="2.60.40.2970">
    <property type="match status" value="1"/>
</dbReference>
<keyword evidence="4 13" id="KW-0165">Cleavage on pair of basic residues</keyword>
<keyword evidence="10" id="KW-0865">Zymogen</keyword>
<feature type="binding site" evidence="12">
    <location>
        <position position="323"/>
    </location>
    <ligand>
        <name>Zn(2+)</name>
        <dbReference type="ChEBI" id="CHEBI:29105"/>
        <note>catalytic</note>
    </ligand>
</feature>
<gene>
    <name evidence="14" type="ORF">GQ607_006098</name>
</gene>
<keyword evidence="9 13" id="KW-0482">Metalloprotease</keyword>
<dbReference type="GO" id="GO:0046872">
    <property type="term" value="F:metal ion binding"/>
    <property type="evidence" value="ECO:0007669"/>
    <property type="project" value="UniProtKB-KW"/>
</dbReference>
<evidence type="ECO:0000256" key="6">
    <source>
        <dbReference type="ARBA" id="ARBA00022729"/>
    </source>
</evidence>
<evidence type="ECO:0000256" key="10">
    <source>
        <dbReference type="ARBA" id="ARBA00023145"/>
    </source>
</evidence>
<dbReference type="OrthoDB" id="412874at2759"/>
<evidence type="ECO:0000313" key="15">
    <source>
        <dbReference type="Proteomes" id="UP000434172"/>
    </source>
</evidence>
<dbReference type="EC" id="3.4.24.39" evidence="13"/>
<comment type="cofactor">
    <cofactor evidence="12 13">
        <name>Zn(2+)</name>
        <dbReference type="ChEBI" id="CHEBI:29105"/>
    </cofactor>
    <text evidence="12 13">Binds 1 zinc ion per subunit.</text>
</comment>
<keyword evidence="13" id="KW-0964">Secreted</keyword>
<evidence type="ECO:0000256" key="13">
    <source>
        <dbReference type="RuleBase" id="RU361126"/>
    </source>
</evidence>
<dbReference type="Proteomes" id="UP000434172">
    <property type="component" value="Unassembled WGS sequence"/>
</dbReference>
<evidence type="ECO:0000256" key="11">
    <source>
        <dbReference type="PIRSR" id="PIRSR601384-1"/>
    </source>
</evidence>
<evidence type="ECO:0000256" key="12">
    <source>
        <dbReference type="PIRSR" id="PIRSR601384-2"/>
    </source>
</evidence>
<dbReference type="PANTHER" id="PTHR37016:SF2">
    <property type="entry name" value="NEUTRAL PROTEASE 2 HOMOLOG SNOG_02177"/>
    <property type="match status" value="1"/>
</dbReference>
<evidence type="ECO:0000256" key="5">
    <source>
        <dbReference type="ARBA" id="ARBA00022723"/>
    </source>
</evidence>
<feature type="binding site" evidence="12">
    <location>
        <position position="319"/>
    </location>
    <ligand>
        <name>Zn(2+)</name>
        <dbReference type="ChEBI" id="CHEBI:29105"/>
        <note>catalytic</note>
    </ligand>
</feature>
<comment type="catalytic activity">
    <reaction evidence="1 13">
        <text>Preferential cleavage of bonds with hydrophobic residues in P1'. Also 3-Asn-|-Gln-4 and 8-Gly-|-Ser-9 bonds in insulin B chain.</text>
        <dbReference type="EC" id="3.4.24.39"/>
    </reaction>
</comment>
<feature type="signal peptide" evidence="13">
    <location>
        <begin position="1"/>
        <end position="16"/>
    </location>
</feature>
<organism evidence="14 15">
    <name type="scientific">Colletotrichum asianum</name>
    <dbReference type="NCBI Taxonomy" id="702518"/>
    <lineage>
        <taxon>Eukaryota</taxon>
        <taxon>Fungi</taxon>
        <taxon>Dikarya</taxon>
        <taxon>Ascomycota</taxon>
        <taxon>Pezizomycotina</taxon>
        <taxon>Sordariomycetes</taxon>
        <taxon>Hypocreomycetidae</taxon>
        <taxon>Glomerellales</taxon>
        <taxon>Glomerellaceae</taxon>
        <taxon>Colletotrichum</taxon>
        <taxon>Colletotrichum gloeosporioides species complex</taxon>
    </lineage>
</organism>
<dbReference type="InterPro" id="IPR024079">
    <property type="entry name" value="MetalloPept_cat_dom_sf"/>
</dbReference>
<feature type="binding site" evidence="12">
    <location>
        <position position="332"/>
    </location>
    <ligand>
        <name>Zn(2+)</name>
        <dbReference type="ChEBI" id="CHEBI:29105"/>
        <note>catalytic</note>
    </ligand>
</feature>
<dbReference type="SUPFAM" id="SSF55486">
    <property type="entry name" value="Metalloproteases ('zincins'), catalytic domain"/>
    <property type="match status" value="1"/>
</dbReference>
<feature type="active site" evidence="11">
    <location>
        <position position="320"/>
    </location>
</feature>
<dbReference type="Pfam" id="PF02102">
    <property type="entry name" value="Peptidase_M35"/>
    <property type="match status" value="1"/>
</dbReference>
<dbReference type="Gene3D" id="3.40.390.10">
    <property type="entry name" value="Collagenase (Catalytic Domain)"/>
    <property type="match status" value="1"/>
</dbReference>
<comment type="subcellular location">
    <subcellularLocation>
        <location evidence="13">Secreted</location>
    </subcellularLocation>
</comment>
<dbReference type="GO" id="GO:0005576">
    <property type="term" value="C:extracellular region"/>
    <property type="evidence" value="ECO:0007669"/>
    <property type="project" value="UniProtKB-SubCell"/>
</dbReference>
<evidence type="ECO:0000313" key="14">
    <source>
        <dbReference type="EMBL" id="KAF0326758.1"/>
    </source>
</evidence>
<keyword evidence="8 12" id="KW-0862">Zinc</keyword>
<keyword evidence="7 13" id="KW-0378">Hydrolase</keyword>